<comment type="catalytic activity">
    <reaction evidence="4">
        <text>holo-[ACP] + malonyl-CoA = malonyl-[ACP] + CoA</text>
        <dbReference type="Rhea" id="RHEA:41792"/>
        <dbReference type="Rhea" id="RHEA-COMP:9623"/>
        <dbReference type="Rhea" id="RHEA-COMP:9685"/>
        <dbReference type="ChEBI" id="CHEBI:57287"/>
        <dbReference type="ChEBI" id="CHEBI:57384"/>
        <dbReference type="ChEBI" id="CHEBI:64479"/>
        <dbReference type="ChEBI" id="CHEBI:78449"/>
        <dbReference type="EC" id="2.3.1.39"/>
    </reaction>
</comment>
<reference evidence="7 8" key="1">
    <citation type="submission" date="2018-03" db="EMBL/GenBank/DDBJ databases">
        <title>Draft Genome Sequences of the Obligatory Marine Myxobacteria Enhygromyxa salina SWB007.</title>
        <authorList>
            <person name="Poehlein A."/>
            <person name="Moghaddam J.A."/>
            <person name="Harms H."/>
            <person name="Alanjari M."/>
            <person name="Koenig G.M."/>
            <person name="Daniel R."/>
            <person name="Schaeberle T.F."/>
        </authorList>
    </citation>
    <scope>NUCLEOTIDE SEQUENCE [LARGE SCALE GENOMIC DNA]</scope>
    <source>
        <strain evidence="7 8">SWB007</strain>
    </source>
</reference>
<dbReference type="GO" id="GO:0006633">
    <property type="term" value="P:fatty acid biosynthetic process"/>
    <property type="evidence" value="ECO:0007669"/>
    <property type="project" value="TreeGrafter"/>
</dbReference>
<dbReference type="InterPro" id="IPR016035">
    <property type="entry name" value="Acyl_Trfase/lysoPLipase"/>
</dbReference>
<evidence type="ECO:0000313" key="7">
    <source>
        <dbReference type="EMBL" id="PRP97292.1"/>
    </source>
</evidence>
<dbReference type="EMBL" id="PVNL01000130">
    <property type="protein sequence ID" value="PRP97292.1"/>
    <property type="molecule type" value="Genomic_DNA"/>
</dbReference>
<dbReference type="RefSeq" id="WP_106093467.1">
    <property type="nucleotide sequence ID" value="NZ_PVNL01000130.1"/>
</dbReference>
<dbReference type="PANTHER" id="PTHR42681">
    <property type="entry name" value="MALONYL-COA-ACYL CARRIER PROTEIN TRANSACYLASE, MITOCHONDRIAL"/>
    <property type="match status" value="1"/>
</dbReference>
<dbReference type="InterPro" id="IPR049489">
    <property type="entry name" value="FabD-like_helical_ins"/>
</dbReference>
<dbReference type="PANTHER" id="PTHR42681:SF1">
    <property type="entry name" value="MALONYL-COA-ACYL CARRIER PROTEIN TRANSACYLASE, MITOCHONDRIAL"/>
    <property type="match status" value="1"/>
</dbReference>
<protein>
    <recommendedName>
        <fullName evidence="1">[acyl-carrier-protein] S-malonyltransferase</fullName>
        <ecNumber evidence="1">2.3.1.39</ecNumber>
    </recommendedName>
</protein>
<keyword evidence="2" id="KW-0808">Transferase</keyword>
<evidence type="ECO:0000259" key="6">
    <source>
        <dbReference type="SMART" id="SM00827"/>
    </source>
</evidence>
<dbReference type="InterPro" id="IPR016036">
    <property type="entry name" value="Malonyl_transacylase_ACP-bd"/>
</dbReference>
<dbReference type="InterPro" id="IPR001227">
    <property type="entry name" value="Ac_transferase_dom_sf"/>
</dbReference>
<dbReference type="SMART" id="SM00827">
    <property type="entry name" value="PKS_AT"/>
    <property type="match status" value="2"/>
</dbReference>
<dbReference type="InterPro" id="IPR014179">
    <property type="entry name" value="PfaD-like_TIM-barrel"/>
</dbReference>
<dbReference type="InterPro" id="IPR013785">
    <property type="entry name" value="Aldolase_TIM"/>
</dbReference>
<proteinExistence type="predicted"/>
<dbReference type="Gene3D" id="3.40.366.10">
    <property type="entry name" value="Malonyl-Coenzyme A Acyl Carrier Protein, domain 2"/>
    <property type="match status" value="2"/>
</dbReference>
<dbReference type="Pfam" id="PF21607">
    <property type="entry name" value="FabD_helical_ins"/>
    <property type="match status" value="1"/>
</dbReference>
<organism evidence="7 8">
    <name type="scientific">Enhygromyxa salina</name>
    <dbReference type="NCBI Taxonomy" id="215803"/>
    <lineage>
        <taxon>Bacteria</taxon>
        <taxon>Pseudomonadati</taxon>
        <taxon>Myxococcota</taxon>
        <taxon>Polyangia</taxon>
        <taxon>Nannocystales</taxon>
        <taxon>Nannocystaceae</taxon>
        <taxon>Enhygromyxa</taxon>
    </lineage>
</organism>
<dbReference type="InterPro" id="IPR050858">
    <property type="entry name" value="Mal-CoA-ACP_Trans/PKS_FabD"/>
</dbReference>
<dbReference type="AlphaFoldDB" id="A0A2S9XWR9"/>
<dbReference type="SUPFAM" id="SSF51412">
    <property type="entry name" value="Inosine monophosphate dehydrogenase (IMPDH)"/>
    <property type="match status" value="1"/>
</dbReference>
<accession>A0A2S9XWR9</accession>
<dbReference type="InterPro" id="IPR014043">
    <property type="entry name" value="Acyl_transferase_dom"/>
</dbReference>
<dbReference type="NCBIfam" id="TIGR00128">
    <property type="entry name" value="fabD"/>
    <property type="match status" value="1"/>
</dbReference>
<dbReference type="SUPFAM" id="SSF52151">
    <property type="entry name" value="FabD/lysophospholipase-like"/>
    <property type="match status" value="2"/>
</dbReference>
<dbReference type="GO" id="GO:0004314">
    <property type="term" value="F:[acyl-carrier-protein] S-malonyltransferase activity"/>
    <property type="evidence" value="ECO:0007669"/>
    <property type="project" value="UniProtKB-EC"/>
</dbReference>
<evidence type="ECO:0000256" key="1">
    <source>
        <dbReference type="ARBA" id="ARBA00013258"/>
    </source>
</evidence>
<evidence type="ECO:0000256" key="2">
    <source>
        <dbReference type="ARBA" id="ARBA00022679"/>
    </source>
</evidence>
<dbReference type="GO" id="GO:0005829">
    <property type="term" value="C:cytosol"/>
    <property type="evidence" value="ECO:0007669"/>
    <property type="project" value="TreeGrafter"/>
</dbReference>
<gene>
    <name evidence="7" type="primary">pksE_2</name>
    <name evidence="7" type="ORF">ENSA7_66420</name>
</gene>
<dbReference type="InterPro" id="IPR004410">
    <property type="entry name" value="Malonyl_CoA-ACP_transAc_FabD"/>
</dbReference>
<evidence type="ECO:0000256" key="3">
    <source>
        <dbReference type="ARBA" id="ARBA00023315"/>
    </source>
</evidence>
<keyword evidence="3" id="KW-0012">Acyltransferase</keyword>
<comment type="caution">
    <text evidence="7">The sequence shown here is derived from an EMBL/GenBank/DDBJ whole genome shotgun (WGS) entry which is preliminary data.</text>
</comment>
<dbReference type="NCBIfam" id="TIGR02814">
    <property type="entry name" value="pfaD_fam"/>
    <property type="match status" value="1"/>
</dbReference>
<dbReference type="SUPFAM" id="SSF55048">
    <property type="entry name" value="Probable ACP-binding domain of malonyl-CoA ACP transacylase"/>
    <property type="match status" value="2"/>
</dbReference>
<feature type="region of interest" description="Disordered" evidence="5">
    <location>
        <begin position="337"/>
        <end position="357"/>
    </location>
</feature>
<sequence>MIERRAASAPAVTAGPRARLDALAAELPVVFMFSGQGSQYPGMGRELYARDPVFRAALERYDAAIADLAGGSVLARIFDPTMRRSDRLADTSVTHPAIVMVELALAESLAADGVRPDYLLGQSLGEYSAAVVAGCIDAVSCLRLLVGQAQRLHAGPPGGMLAVLANIAVMDQIPALRGCEVAARNYPGHFIVAGPCASLDRAELELRDAGILHQRVPVEYAYHSSLMDEVLAGCQAPLRATSFRPPQTPWVSCVDGELVARASAEHFGRVAREPIEFEETMVKMRARGDFIYLDLGPSGTLHNFVRSNLPPGSRSCSRALLSPFGYEPAAFDEVRKLGSRRSSRPSKRKRVDPMNIYGFPGQGSQRKGMGKQLLARYPEYVERADAVLGYSIESLCVHDPERRLRDTEFQQPALYVVGALSYLDAIASGAPRPDYLIGHSLGEYMALFAAGVFDFETGLRLVQRRGRLMAAESGGAMAAVLGVDESTIAELLAEAGIGELDFANYNAPDQLVLSGPGAAIDQACDRFEAADIRAVRLAVSAPFHSRYMRSAAQQFAGFVAEFEFMAPQIPVIANVDAAPYTQASVADKLIAQIHSPVRWTEIVRRLMSLGAFEFVELGPGEVLSRLVTRIRAGATPLPAPWGADAQPGSAASLGTAPAVVAPAVVAPAPAPAVVTPAPAVVTPAPTPAVVTPASRAAASPGWVRSLASGPASSPDFEQQRFCARYGLRRAYAAGGGGMHGGVASTALVRRMAGAGLLGLLGAHGLDEVQLGAMLDELHAELAPGSFGVSLVHELSDARERARVATCLTRGVRVLDVSGFTSMTPALVWYRAKGLARRGAGLEIRHRILARVSRPETAASFLSPAPAYLVEELLAEGSITDDEAHCLARVPMADDLCAQADGGGGTERGVLGAILPVLAAMRDEAAAAHRYPEHVGLGAAGGLGCPQAVAAARLLGAEFIVTGSINQCSVEAATSEVVKDMLETVDIHHTDYAPAAAGFELGGQVQVLKRGVFFPARANRLYRLYLQHDALDELDRRTAGELQDNYLRASFEQSIDYARMRYADELSVGEALTPKRQMALVFRTYLERSARNAIEGNVYDKVNFQVPCSAAMGALNRWARNTGLERWRDRHVDELGLRLLDEADAHLRRAWDVRGS</sequence>
<feature type="domain" description="Malonyl-CoA:ACP transacylase (MAT)" evidence="6">
    <location>
        <begin position="359"/>
        <end position="698"/>
    </location>
</feature>
<dbReference type="Gene3D" id="3.30.70.250">
    <property type="entry name" value="Malonyl-CoA ACP transacylase, ACP-binding"/>
    <property type="match status" value="1"/>
</dbReference>
<feature type="compositionally biased region" description="Basic residues" evidence="5">
    <location>
        <begin position="337"/>
        <end position="350"/>
    </location>
</feature>
<evidence type="ECO:0000256" key="5">
    <source>
        <dbReference type="SAM" id="MobiDB-lite"/>
    </source>
</evidence>
<name>A0A2S9XWR9_9BACT</name>
<evidence type="ECO:0000313" key="8">
    <source>
        <dbReference type="Proteomes" id="UP000238823"/>
    </source>
</evidence>
<dbReference type="EC" id="2.3.1.39" evidence="1"/>
<feature type="domain" description="Malonyl-CoA:ACP transacylase (MAT)" evidence="6">
    <location>
        <begin position="32"/>
        <end position="324"/>
    </location>
</feature>
<dbReference type="Pfam" id="PF00698">
    <property type="entry name" value="Acyl_transf_1"/>
    <property type="match status" value="2"/>
</dbReference>
<dbReference type="Gene3D" id="3.20.20.70">
    <property type="entry name" value="Aldolase class I"/>
    <property type="match status" value="1"/>
</dbReference>
<evidence type="ECO:0000256" key="4">
    <source>
        <dbReference type="ARBA" id="ARBA00048462"/>
    </source>
</evidence>
<dbReference type="Proteomes" id="UP000238823">
    <property type="component" value="Unassembled WGS sequence"/>
</dbReference>
<dbReference type="OrthoDB" id="9808564at2"/>